<evidence type="ECO:0000256" key="8">
    <source>
        <dbReference type="ARBA" id="ARBA00023242"/>
    </source>
</evidence>
<dbReference type="AlphaFoldDB" id="A0AAW1ALQ8"/>
<keyword evidence="4" id="KW-0509">mRNA transport</keyword>
<dbReference type="Proteomes" id="UP001432146">
    <property type="component" value="Unassembled WGS sequence"/>
</dbReference>
<keyword evidence="8" id="KW-0539">Nucleus</keyword>
<reference evidence="14 15" key="1">
    <citation type="submission" date="2024-05" db="EMBL/GenBank/DDBJ databases">
        <title>The nuclear and mitochondrial genome assemblies of Tetragonisca angustula (Apidae: Meliponini), a tiny yet remarkable pollinator in the Neotropics.</title>
        <authorList>
            <person name="Ferrari R."/>
            <person name="Ricardo P.C."/>
            <person name="Dias F.C."/>
            <person name="Araujo N.S."/>
            <person name="Soares D.O."/>
            <person name="Zhou Q.-S."/>
            <person name="Zhu C.-D."/>
            <person name="Coutinho L."/>
            <person name="Airas M.C."/>
            <person name="Batista T.M."/>
        </authorList>
    </citation>
    <scope>NUCLEOTIDE SEQUENCE [LARGE SCALE GENOMIC DNA]</scope>
    <source>
        <strain evidence="14">ASF017062</strain>
        <tissue evidence="14">Abdomen</tissue>
    </source>
</reference>
<comment type="similarity">
    <text evidence="2">Belongs to the GLE1 family.</text>
</comment>
<evidence type="ECO:0000313" key="15">
    <source>
        <dbReference type="Proteomes" id="UP001432146"/>
    </source>
</evidence>
<name>A0AAW1ALQ8_9HYME</name>
<dbReference type="PANTHER" id="PTHR12960">
    <property type="entry name" value="GLE-1-RELATED"/>
    <property type="match status" value="1"/>
</dbReference>
<dbReference type="Pfam" id="PF07817">
    <property type="entry name" value="GLE1"/>
    <property type="match status" value="1"/>
</dbReference>
<comment type="subcellular location">
    <subcellularLocation>
        <location evidence="1">Nucleus</location>
        <location evidence="1">Nuclear pore complex</location>
    </subcellularLocation>
</comment>
<dbReference type="GO" id="GO:0005543">
    <property type="term" value="F:phospholipid binding"/>
    <property type="evidence" value="ECO:0007669"/>
    <property type="project" value="TreeGrafter"/>
</dbReference>
<gene>
    <name evidence="14" type="ORF">QLX08_000073</name>
</gene>
<evidence type="ECO:0000256" key="5">
    <source>
        <dbReference type="ARBA" id="ARBA00022927"/>
    </source>
</evidence>
<sequence length="663" mass="76765">MPHFVSTKDEIIQNMDDIASDFACLKVSALKKASRISGEVGRITIGPDSIINENKTEKLENIENEQNSFKKILLESEYQRKEEVQKEIARHWQHMKENGKAIQEHIAISQSHMAKERERRSKENYAYILAEERIAEQEEIRRRHERQKEVEKYRKEMKEKEELTKEIMILRNVYVQKNNDFEKYRDMIALSENYKDKHSFALVLSSYAAKLEELHLQMKLIDEKIKISEITSVDLNIIVKLVQQIDELLSLFKSDIDRINVQSEVNLTGTENMIHSHTTQLAESQELPNSQAVCEPVISEQINIENNEIQKYEEKGNIVPEIMISTNISQESPIVNIEENISTAESDKDYLYKYVNKELLEMYVNNQKFLENYVKTFDEFLQSSATKKFRFECQKAINIPVNAISGISQQHLTDKYEKLHNLFMGKSWPNVSQHPHGADFCKNILAKKLVNQGETLVSSKPKMAFPIAAIIVALWNDHSDFGDLLLSHFYNVCPFTVPIFMPKMVGQSNDDYYKLMGYKYAEDGTIEKHDKFLKRMSGLMRLYASITITTQRKGVTKTNPHGLQRAWQWLAAISNIEPRKEVTDLCATLLLDMLEVAGNTLWIAYRKQFYKMLILLSEEYYPRIKNVGSIGSGPLVRLEEFLKNSLAKGSISPPDGQLPPNFW</sequence>
<keyword evidence="15" id="KW-1185">Reference proteome</keyword>
<comment type="caution">
    <text evidence="14">The sequence shown here is derived from an EMBL/GenBank/DDBJ whole genome shotgun (WGS) entry which is preliminary data.</text>
</comment>
<dbReference type="GO" id="GO:0000822">
    <property type="term" value="F:inositol hexakisphosphate binding"/>
    <property type="evidence" value="ECO:0007669"/>
    <property type="project" value="TreeGrafter"/>
</dbReference>
<dbReference type="InterPro" id="IPR012476">
    <property type="entry name" value="GLE1"/>
</dbReference>
<protein>
    <recommendedName>
        <fullName evidence="10">mRNA export factor GLE1</fullName>
    </recommendedName>
    <alternativeName>
        <fullName evidence="12">GLE1 RNA export mediator</fullName>
    </alternativeName>
    <alternativeName>
        <fullName evidence="11">Nucleoporin GLE1</fullName>
    </alternativeName>
</protein>
<keyword evidence="6" id="KW-0811">Translocation</keyword>
<proteinExistence type="inferred from homology"/>
<evidence type="ECO:0000256" key="4">
    <source>
        <dbReference type="ARBA" id="ARBA00022816"/>
    </source>
</evidence>
<evidence type="ECO:0000256" key="11">
    <source>
        <dbReference type="ARBA" id="ARBA00029983"/>
    </source>
</evidence>
<evidence type="ECO:0000256" key="6">
    <source>
        <dbReference type="ARBA" id="ARBA00023010"/>
    </source>
</evidence>
<keyword evidence="13" id="KW-0175">Coiled coil</keyword>
<evidence type="ECO:0000256" key="1">
    <source>
        <dbReference type="ARBA" id="ARBA00004567"/>
    </source>
</evidence>
<evidence type="ECO:0000256" key="2">
    <source>
        <dbReference type="ARBA" id="ARBA00011056"/>
    </source>
</evidence>
<feature type="coiled-coil region" evidence="13">
    <location>
        <begin position="127"/>
        <end position="180"/>
    </location>
</feature>
<dbReference type="GO" id="GO:0031369">
    <property type="term" value="F:translation initiation factor binding"/>
    <property type="evidence" value="ECO:0007669"/>
    <property type="project" value="TreeGrafter"/>
</dbReference>
<dbReference type="Gene3D" id="1.25.40.510">
    <property type="entry name" value="GLE1-like"/>
    <property type="match status" value="1"/>
</dbReference>
<keyword evidence="3" id="KW-0813">Transport</keyword>
<evidence type="ECO:0000256" key="7">
    <source>
        <dbReference type="ARBA" id="ARBA00023132"/>
    </source>
</evidence>
<evidence type="ECO:0000256" key="9">
    <source>
        <dbReference type="ARBA" id="ARBA00024680"/>
    </source>
</evidence>
<evidence type="ECO:0000256" key="12">
    <source>
        <dbReference type="ARBA" id="ARBA00030897"/>
    </source>
</evidence>
<accession>A0AAW1ALQ8</accession>
<dbReference type="GO" id="GO:0005737">
    <property type="term" value="C:cytoplasm"/>
    <property type="evidence" value="ECO:0007669"/>
    <property type="project" value="TreeGrafter"/>
</dbReference>
<evidence type="ECO:0000313" key="14">
    <source>
        <dbReference type="EMBL" id="KAK9310771.1"/>
    </source>
</evidence>
<dbReference type="PANTHER" id="PTHR12960:SF0">
    <property type="entry name" value="MRNA EXPORT FACTOR GLE1"/>
    <property type="match status" value="1"/>
</dbReference>
<evidence type="ECO:0000256" key="3">
    <source>
        <dbReference type="ARBA" id="ARBA00022448"/>
    </source>
</evidence>
<keyword evidence="7" id="KW-0906">Nuclear pore complex</keyword>
<dbReference type="GO" id="GO:0016973">
    <property type="term" value="P:poly(A)+ mRNA export from nucleus"/>
    <property type="evidence" value="ECO:0007669"/>
    <property type="project" value="InterPro"/>
</dbReference>
<dbReference type="GO" id="GO:0015031">
    <property type="term" value="P:protein transport"/>
    <property type="evidence" value="ECO:0007669"/>
    <property type="project" value="UniProtKB-KW"/>
</dbReference>
<dbReference type="InterPro" id="IPR038506">
    <property type="entry name" value="GLE1-like_sf"/>
</dbReference>
<comment type="function">
    <text evidence="9">Required for the export of mRNAs containing poly(A) tails from the nucleus into the cytoplasm. May be involved in the terminal step of the mRNA transport through the nuclear pore complex (NPC).</text>
</comment>
<evidence type="ECO:0000256" key="13">
    <source>
        <dbReference type="SAM" id="Coils"/>
    </source>
</evidence>
<organism evidence="14 15">
    <name type="scientific">Tetragonisca angustula</name>
    <dbReference type="NCBI Taxonomy" id="166442"/>
    <lineage>
        <taxon>Eukaryota</taxon>
        <taxon>Metazoa</taxon>
        <taxon>Ecdysozoa</taxon>
        <taxon>Arthropoda</taxon>
        <taxon>Hexapoda</taxon>
        <taxon>Insecta</taxon>
        <taxon>Pterygota</taxon>
        <taxon>Neoptera</taxon>
        <taxon>Endopterygota</taxon>
        <taxon>Hymenoptera</taxon>
        <taxon>Apocrita</taxon>
        <taxon>Aculeata</taxon>
        <taxon>Apoidea</taxon>
        <taxon>Anthophila</taxon>
        <taxon>Apidae</taxon>
        <taxon>Tetragonisca</taxon>
    </lineage>
</organism>
<dbReference type="GO" id="GO:0044614">
    <property type="term" value="C:nuclear pore cytoplasmic filaments"/>
    <property type="evidence" value="ECO:0007669"/>
    <property type="project" value="TreeGrafter"/>
</dbReference>
<dbReference type="EMBL" id="JAWNGG020000001">
    <property type="protein sequence ID" value="KAK9310771.1"/>
    <property type="molecule type" value="Genomic_DNA"/>
</dbReference>
<keyword evidence="5" id="KW-0653">Protein transport</keyword>
<evidence type="ECO:0000256" key="10">
    <source>
        <dbReference type="ARBA" id="ARBA00026227"/>
    </source>
</evidence>